<accession>A0ABN1R3P2</accession>
<comment type="caution">
    <text evidence="3">The sequence shown here is derived from an EMBL/GenBank/DDBJ whole genome shotgun (WGS) entry which is preliminary data.</text>
</comment>
<comment type="similarity">
    <text evidence="1 2">Belongs to the short-chain dehydrogenases/reductases (SDR) family.</text>
</comment>
<dbReference type="Gene3D" id="3.40.50.720">
    <property type="entry name" value="NAD(P)-binding Rossmann-like Domain"/>
    <property type="match status" value="1"/>
</dbReference>
<name>A0ABN1R3P2_9ACTN</name>
<organism evidence="3 4">
    <name type="scientific">Kribbella koreensis</name>
    <dbReference type="NCBI Taxonomy" id="57909"/>
    <lineage>
        <taxon>Bacteria</taxon>
        <taxon>Bacillati</taxon>
        <taxon>Actinomycetota</taxon>
        <taxon>Actinomycetes</taxon>
        <taxon>Propionibacteriales</taxon>
        <taxon>Kribbellaceae</taxon>
        <taxon>Kribbella</taxon>
    </lineage>
</organism>
<proteinExistence type="inferred from homology"/>
<dbReference type="InterPro" id="IPR036291">
    <property type="entry name" value="NAD(P)-bd_dom_sf"/>
</dbReference>
<dbReference type="PANTHER" id="PTHR42879">
    <property type="entry name" value="3-OXOACYL-(ACYL-CARRIER-PROTEIN) REDUCTASE"/>
    <property type="match status" value="1"/>
</dbReference>
<dbReference type="Pfam" id="PF00106">
    <property type="entry name" value="adh_short"/>
    <property type="match status" value="1"/>
</dbReference>
<gene>
    <name evidence="3" type="ORF">GCM10009554_52790</name>
</gene>
<protein>
    <submittedName>
        <fullName evidence="3">SDR family NAD(P)-dependent oxidoreductase</fullName>
    </submittedName>
</protein>
<dbReference type="EMBL" id="BAAAHK010000013">
    <property type="protein sequence ID" value="GAA0951410.1"/>
    <property type="molecule type" value="Genomic_DNA"/>
</dbReference>
<reference evidence="3 4" key="1">
    <citation type="journal article" date="2019" name="Int. J. Syst. Evol. Microbiol.">
        <title>The Global Catalogue of Microorganisms (GCM) 10K type strain sequencing project: providing services to taxonomists for standard genome sequencing and annotation.</title>
        <authorList>
            <consortium name="The Broad Institute Genomics Platform"/>
            <consortium name="The Broad Institute Genome Sequencing Center for Infectious Disease"/>
            <person name="Wu L."/>
            <person name="Ma J."/>
        </authorList>
    </citation>
    <scope>NUCLEOTIDE SEQUENCE [LARGE SCALE GENOMIC DNA]</scope>
    <source>
        <strain evidence="3 4">JCM 10977</strain>
    </source>
</reference>
<dbReference type="PANTHER" id="PTHR42879:SF2">
    <property type="entry name" value="3-OXOACYL-[ACYL-CARRIER-PROTEIN] REDUCTASE FABG"/>
    <property type="match status" value="1"/>
</dbReference>
<keyword evidence="4" id="KW-1185">Reference proteome</keyword>
<dbReference type="InterPro" id="IPR002347">
    <property type="entry name" value="SDR_fam"/>
</dbReference>
<dbReference type="CDD" id="cd05233">
    <property type="entry name" value="SDR_c"/>
    <property type="match status" value="1"/>
</dbReference>
<dbReference type="RefSeq" id="WP_343975551.1">
    <property type="nucleotide sequence ID" value="NZ_BAAAHK010000013.1"/>
</dbReference>
<dbReference type="PRINTS" id="PR00080">
    <property type="entry name" value="SDRFAMILY"/>
</dbReference>
<sequence>MDLQLAGKKALVTGSSAGLGESVARLLAAEGASVVVHGRDRDKAEQVLKAIEADGGQGTVVVGDLGTDEGAAQVATAAGEVDILVNNAGYFEPARGWGDLAASDWADIYNVNVLSSVRLIQHLVPGMRERGWGRVIQIGSAVGIMPQAGQPHYAASNAARHALASSLARELKETGVTSNAVAPGGILTEVSERNLTALGQAQGWGTTWTEIEPNLLRALAPNDVGRISRPHEIASAVLYLASPLAGSITGTTMQVDGGWYDVPAA</sequence>
<evidence type="ECO:0000256" key="2">
    <source>
        <dbReference type="RuleBase" id="RU000363"/>
    </source>
</evidence>
<evidence type="ECO:0000313" key="4">
    <source>
        <dbReference type="Proteomes" id="UP001500542"/>
    </source>
</evidence>
<evidence type="ECO:0000313" key="3">
    <source>
        <dbReference type="EMBL" id="GAA0951410.1"/>
    </source>
</evidence>
<dbReference type="SUPFAM" id="SSF51735">
    <property type="entry name" value="NAD(P)-binding Rossmann-fold domains"/>
    <property type="match status" value="1"/>
</dbReference>
<dbReference type="PRINTS" id="PR00081">
    <property type="entry name" value="GDHRDH"/>
</dbReference>
<dbReference type="Proteomes" id="UP001500542">
    <property type="component" value="Unassembled WGS sequence"/>
</dbReference>
<evidence type="ECO:0000256" key="1">
    <source>
        <dbReference type="ARBA" id="ARBA00006484"/>
    </source>
</evidence>
<dbReference type="InterPro" id="IPR050259">
    <property type="entry name" value="SDR"/>
</dbReference>